<keyword evidence="1" id="KW-0812">Transmembrane</keyword>
<keyword evidence="3" id="KW-1185">Reference proteome</keyword>
<evidence type="ECO:0000313" key="3">
    <source>
        <dbReference type="Proteomes" id="UP000186455"/>
    </source>
</evidence>
<evidence type="ECO:0000256" key="1">
    <source>
        <dbReference type="SAM" id="Phobius"/>
    </source>
</evidence>
<gene>
    <name evidence="2" type="ORF">AB852_09560</name>
</gene>
<evidence type="ECO:0000313" key="2">
    <source>
        <dbReference type="EMBL" id="OKH94515.1"/>
    </source>
</evidence>
<dbReference type="AlphaFoldDB" id="A0A1Q4V9L4"/>
<dbReference type="EMBL" id="LFBV01000002">
    <property type="protein sequence ID" value="OKH94515.1"/>
    <property type="molecule type" value="Genomic_DNA"/>
</dbReference>
<name>A0A1Q4V9L4_9ACTN</name>
<proteinExistence type="predicted"/>
<dbReference type="Proteomes" id="UP000186455">
    <property type="component" value="Unassembled WGS sequence"/>
</dbReference>
<keyword evidence="1" id="KW-0472">Membrane</keyword>
<comment type="caution">
    <text evidence="2">The sequence shown here is derived from an EMBL/GenBank/DDBJ whole genome shotgun (WGS) entry which is preliminary data.</text>
</comment>
<sequence length="170" mass="18319">MGMPVNVARVQETQVGHRMNTVGRPSGPNAVSWDYETTLWTIERPADGDEPLRRKVRCGTCEQSLAIVVYSVADTRRRQARFRGWTWFCAFLLLAGLAGIIYFGVTASMSSAPGLTSLASVFVTFPALWVVGLRTEAEAGITHRGSSGVSVAKHVVTPIEPPPASPFGTA</sequence>
<keyword evidence="1" id="KW-1133">Transmembrane helix</keyword>
<protein>
    <submittedName>
        <fullName evidence="2">Uncharacterized protein</fullName>
    </submittedName>
</protein>
<feature type="transmembrane region" description="Helical" evidence="1">
    <location>
        <begin position="111"/>
        <end position="131"/>
    </location>
</feature>
<feature type="transmembrane region" description="Helical" evidence="1">
    <location>
        <begin position="85"/>
        <end position="105"/>
    </location>
</feature>
<organism evidence="2 3">
    <name type="scientific">Streptomyces uncialis</name>
    <dbReference type="NCBI Taxonomy" id="1048205"/>
    <lineage>
        <taxon>Bacteria</taxon>
        <taxon>Bacillati</taxon>
        <taxon>Actinomycetota</taxon>
        <taxon>Actinomycetes</taxon>
        <taxon>Kitasatosporales</taxon>
        <taxon>Streptomycetaceae</taxon>
        <taxon>Streptomyces</taxon>
    </lineage>
</organism>
<accession>A0A1Q4V9L4</accession>
<reference evidence="2 3" key="1">
    <citation type="submission" date="2015-06" db="EMBL/GenBank/DDBJ databases">
        <title>Cloning and characterization of the uncialamcin biosynthetic gene cluster.</title>
        <authorList>
            <person name="Yan X."/>
            <person name="Huang T."/>
            <person name="Ge H."/>
            <person name="Shen B."/>
        </authorList>
    </citation>
    <scope>NUCLEOTIDE SEQUENCE [LARGE SCALE GENOMIC DNA]</scope>
    <source>
        <strain evidence="2 3">DCA2648</strain>
    </source>
</reference>